<dbReference type="InterPro" id="IPR011047">
    <property type="entry name" value="Quinoprotein_ADH-like_sf"/>
</dbReference>
<evidence type="ECO:0000256" key="2">
    <source>
        <dbReference type="ARBA" id="ARBA00022737"/>
    </source>
</evidence>
<keyword evidence="1" id="KW-0853">WD repeat</keyword>
<accession>A0A7R8WPL7</accession>
<dbReference type="PANTHER" id="PTHR19848:SF8">
    <property type="entry name" value="F-BOX AND WD REPEAT DOMAIN CONTAINING 7"/>
    <property type="match status" value="1"/>
</dbReference>
<evidence type="ECO:0000313" key="3">
    <source>
        <dbReference type="EMBL" id="CAD7232760.1"/>
    </source>
</evidence>
<dbReference type="EMBL" id="OB665106">
    <property type="protein sequence ID" value="CAD7232760.1"/>
    <property type="molecule type" value="Genomic_DNA"/>
</dbReference>
<dbReference type="Pfam" id="PF00400">
    <property type="entry name" value="WD40"/>
    <property type="match status" value="2"/>
</dbReference>
<sequence>MSASDPPVESTMLPSAYLPSGLALSDSAALPDGKHVVIGSLDDNVYLYNLELGLVRGSLSNHPSAVSAVAWVDGFLASGSWDGLIRLYPCLPAFDWRVKEPLFEWELPEGKVTAIRIHPASHCLVASSDDQLIAAWNILTGSLQAEIQGWCGVTRL</sequence>
<proteinExistence type="predicted"/>
<dbReference type="SUPFAM" id="SSF50998">
    <property type="entry name" value="Quinoprotein alcohol dehydrogenase-like"/>
    <property type="match status" value="1"/>
</dbReference>
<name>A0A7R8WPL7_9CRUS</name>
<reference evidence="3" key="1">
    <citation type="submission" date="2020-11" db="EMBL/GenBank/DDBJ databases">
        <authorList>
            <person name="Tran Van P."/>
        </authorList>
    </citation>
    <scope>NUCLEOTIDE SEQUENCE</scope>
</reference>
<dbReference type="InterPro" id="IPR001680">
    <property type="entry name" value="WD40_rpt"/>
</dbReference>
<dbReference type="AlphaFoldDB" id="A0A7R8WPL7"/>
<dbReference type="OrthoDB" id="26681at2759"/>
<gene>
    <name evidence="3" type="ORF">CTOB1V02_LOCUS10588</name>
</gene>
<evidence type="ECO:0000256" key="1">
    <source>
        <dbReference type="ARBA" id="ARBA00022574"/>
    </source>
</evidence>
<organism evidence="3">
    <name type="scientific">Cyprideis torosa</name>
    <dbReference type="NCBI Taxonomy" id="163714"/>
    <lineage>
        <taxon>Eukaryota</taxon>
        <taxon>Metazoa</taxon>
        <taxon>Ecdysozoa</taxon>
        <taxon>Arthropoda</taxon>
        <taxon>Crustacea</taxon>
        <taxon>Oligostraca</taxon>
        <taxon>Ostracoda</taxon>
        <taxon>Podocopa</taxon>
        <taxon>Podocopida</taxon>
        <taxon>Cytherocopina</taxon>
        <taxon>Cytheroidea</taxon>
        <taxon>Cytherideidae</taxon>
        <taxon>Cyprideis</taxon>
    </lineage>
</organism>
<feature type="non-terminal residue" evidence="3">
    <location>
        <position position="1"/>
    </location>
</feature>
<keyword evidence="2" id="KW-0677">Repeat</keyword>
<dbReference type="PANTHER" id="PTHR19848">
    <property type="entry name" value="WD40 REPEAT PROTEIN"/>
    <property type="match status" value="1"/>
</dbReference>
<protein>
    <submittedName>
        <fullName evidence="3">Uncharacterized protein</fullName>
    </submittedName>
</protein>
<dbReference type="InterPro" id="IPR015943">
    <property type="entry name" value="WD40/YVTN_repeat-like_dom_sf"/>
</dbReference>
<dbReference type="SMART" id="SM00320">
    <property type="entry name" value="WD40"/>
    <property type="match status" value="3"/>
</dbReference>
<dbReference type="Gene3D" id="2.130.10.10">
    <property type="entry name" value="YVTN repeat-like/Quinoprotein amine dehydrogenase"/>
    <property type="match status" value="1"/>
</dbReference>